<gene>
    <name evidence="1" type="ORF">ACD_80C00143G0001</name>
</gene>
<reference evidence="1" key="1">
    <citation type="journal article" date="2012" name="Science">
        <title>Fermentation, hydrogen, and sulfur metabolism in multiple uncultivated bacterial phyla.</title>
        <authorList>
            <person name="Wrighton K.C."/>
            <person name="Thomas B.C."/>
            <person name="Sharon I."/>
            <person name="Miller C.S."/>
            <person name="Castelle C.J."/>
            <person name="VerBerkmoes N.C."/>
            <person name="Wilkins M.J."/>
            <person name="Hettich R.L."/>
            <person name="Lipton M.S."/>
            <person name="Williams K.H."/>
            <person name="Long P.E."/>
            <person name="Banfield J.F."/>
        </authorList>
    </citation>
    <scope>NUCLEOTIDE SEQUENCE [LARGE SCALE GENOMIC DNA]</scope>
</reference>
<dbReference type="AlphaFoldDB" id="K1X4A5"/>
<accession>K1X4A5</accession>
<name>K1X4A5_9BACT</name>
<protein>
    <submittedName>
        <fullName evidence="1">Uncharacterized protein</fullName>
    </submittedName>
</protein>
<proteinExistence type="predicted"/>
<comment type="caution">
    <text evidence="1">The sequence shown here is derived from an EMBL/GenBank/DDBJ whole genome shotgun (WGS) entry which is preliminary data.</text>
</comment>
<sequence length="478" mass="55803">MITPAHQLSENEKYKINKRPLKSFLQTQGVKIALLALLGWTWMFSASQKFKEYQQQKIEKTIDSTTYPFEQHHLAFWDDNADFFAKDLQTKKETLAPGVEIVRDAWLTFYVVQKEDIKEIKDTLYISKSIKIKNKKKSGTKKIKTAKVTIKKIWDLEKIRSKLSDIPEFAYLKDDMYDRSKPGNKVKSFNIPAENVQKDMYIPIPLDHKVREISPQDFANYCHEAIKEMKADEGEYSNKVREILSYASEQDLIIDMVAFARSETASEFSWFMKPLGDVELHRREPAFKALSLSYFHILMEKNPDKTSGPWLTARLKLGLTEWQCYHPKNAAKLFLAYRVEKTKGNLKENFPLTDKNIEKTAIKYNGSKKYIDKLTANYHYAEKLLRGEIVYYNDDNLKSNWFIDKGLNKNYQHTYKYATPVWISNNDILKQTIVEQFNQNKAPDCPSIDESDLVDQSGKALKWEIIPDTVIVRIPLKK</sequence>
<dbReference type="EMBL" id="AMFJ01036150">
    <property type="protein sequence ID" value="EKD24955.1"/>
    <property type="molecule type" value="Genomic_DNA"/>
</dbReference>
<organism evidence="1">
    <name type="scientific">uncultured bacterium</name>
    <name type="common">gcode 4</name>
    <dbReference type="NCBI Taxonomy" id="1234023"/>
    <lineage>
        <taxon>Bacteria</taxon>
        <taxon>environmental samples</taxon>
    </lineage>
</organism>
<evidence type="ECO:0000313" key="1">
    <source>
        <dbReference type="EMBL" id="EKD24955.1"/>
    </source>
</evidence>